<proteinExistence type="predicted"/>
<reference evidence="1 2" key="1">
    <citation type="journal article" date="2016" name="Nat. Commun.">
        <title>Thousands of microbial genomes shed light on interconnected biogeochemical processes in an aquifer system.</title>
        <authorList>
            <person name="Anantharaman K."/>
            <person name="Brown C.T."/>
            <person name="Hug L.A."/>
            <person name="Sharon I."/>
            <person name="Castelle C.J."/>
            <person name="Probst A.J."/>
            <person name="Thomas B.C."/>
            <person name="Singh A."/>
            <person name="Wilkins M.J."/>
            <person name="Karaoz U."/>
            <person name="Brodie E.L."/>
            <person name="Williams K.H."/>
            <person name="Hubbard S.S."/>
            <person name="Banfield J.F."/>
        </authorList>
    </citation>
    <scope>NUCLEOTIDE SEQUENCE [LARGE SCALE GENOMIC DNA]</scope>
</reference>
<evidence type="ECO:0000313" key="2">
    <source>
        <dbReference type="Proteomes" id="UP000178783"/>
    </source>
</evidence>
<accession>A0A1F5SDI9</accession>
<evidence type="ECO:0000313" key="1">
    <source>
        <dbReference type="EMBL" id="OGF24622.1"/>
    </source>
</evidence>
<dbReference type="STRING" id="1797989.A3H66_00230"/>
<dbReference type="Proteomes" id="UP000178783">
    <property type="component" value="Unassembled WGS sequence"/>
</dbReference>
<name>A0A1F5SDI9_9BACT</name>
<dbReference type="EMBL" id="MFFW01000005">
    <property type="protein sequence ID" value="OGF24622.1"/>
    <property type="molecule type" value="Genomic_DNA"/>
</dbReference>
<organism evidence="1 2">
    <name type="scientific">Candidatus Falkowbacteria bacterium RIFCSPLOWO2_02_FULL_45_21</name>
    <dbReference type="NCBI Taxonomy" id="1797989"/>
    <lineage>
        <taxon>Bacteria</taxon>
        <taxon>Candidatus Falkowiibacteriota</taxon>
    </lineage>
</organism>
<sequence length="59" mass="6698">MFKWCASFAGTKNCGGEKEAAESEGGQKFLPPNPLPFCPPERLDFRIRSPDFRQKKFGF</sequence>
<comment type="caution">
    <text evidence="1">The sequence shown here is derived from an EMBL/GenBank/DDBJ whole genome shotgun (WGS) entry which is preliminary data.</text>
</comment>
<gene>
    <name evidence="1" type="ORF">A3H66_00230</name>
</gene>
<protein>
    <submittedName>
        <fullName evidence="1">Uncharacterized protein</fullName>
    </submittedName>
</protein>
<dbReference type="AlphaFoldDB" id="A0A1F5SDI9"/>